<dbReference type="PANTHER" id="PTHR16967">
    <property type="entry name" value="LEYDIG CELL TUMOR 10 KDA PROTEIN HOMOLOG"/>
    <property type="match status" value="1"/>
</dbReference>
<dbReference type="Pfam" id="PF09495">
    <property type="entry name" value="DUF2462"/>
    <property type="match status" value="1"/>
</dbReference>
<evidence type="ECO:0008006" key="6">
    <source>
        <dbReference type="Google" id="ProtNLM"/>
    </source>
</evidence>
<proteinExistence type="inferred from homology"/>
<organism evidence="4 5">
    <name type="scientific">Rhinopithecus bieti</name>
    <name type="common">Black snub-nosed monkey</name>
    <name type="synonym">Pygathrix bieti</name>
    <dbReference type="NCBI Taxonomy" id="61621"/>
    <lineage>
        <taxon>Eukaryota</taxon>
        <taxon>Metazoa</taxon>
        <taxon>Chordata</taxon>
        <taxon>Craniata</taxon>
        <taxon>Vertebrata</taxon>
        <taxon>Euteleostomi</taxon>
        <taxon>Mammalia</taxon>
        <taxon>Eutheria</taxon>
        <taxon>Euarchontoglires</taxon>
        <taxon>Primates</taxon>
        <taxon>Haplorrhini</taxon>
        <taxon>Catarrhini</taxon>
        <taxon>Cercopithecidae</taxon>
        <taxon>Colobinae</taxon>
        <taxon>Rhinopithecus</taxon>
    </lineage>
</organism>
<reference evidence="4" key="3">
    <citation type="submission" date="2025-09" db="UniProtKB">
        <authorList>
            <consortium name="Ensembl"/>
        </authorList>
    </citation>
    <scope>IDENTIFICATION</scope>
</reference>
<comment type="function">
    <text evidence="1">May have a potential role in hypercalcemia of malignancy.</text>
</comment>
<evidence type="ECO:0000256" key="3">
    <source>
        <dbReference type="SAM" id="MobiDB-lite"/>
    </source>
</evidence>
<evidence type="ECO:0000313" key="4">
    <source>
        <dbReference type="Ensembl" id="ENSRBIP00000001572.1"/>
    </source>
</evidence>
<evidence type="ECO:0000256" key="2">
    <source>
        <dbReference type="ARBA" id="ARBA00006802"/>
    </source>
</evidence>
<dbReference type="OMA" id="GQHNKQK"/>
<sequence length="121" mass="13016">MAQGQRKFQAHEPANSKTAAAASEKNWGPRKGGRIIAPKKACGMQQQKLKNLEVGIQKKIEHDVVMKASSSLPKKLALLKAPGTKGLPACRTADLPAFAGSQAPPGRFWDLVFSGRRLSAR</sequence>
<dbReference type="PANTHER" id="PTHR16967:SF1">
    <property type="entry name" value="LEYDIG CELL TUMOR 10 KDA PROTEIN HOMOLOG"/>
    <property type="match status" value="1"/>
</dbReference>
<accession>A0A2K6JRC1</accession>
<dbReference type="Ensembl" id="ENSRBIT00000008697.1">
    <property type="protein sequence ID" value="ENSRBIP00000001572.1"/>
    <property type="gene ID" value="ENSRBIG00000007990.1"/>
</dbReference>
<evidence type="ECO:0000313" key="5">
    <source>
        <dbReference type="Proteomes" id="UP000233180"/>
    </source>
</evidence>
<feature type="region of interest" description="Disordered" evidence="3">
    <location>
        <begin position="1"/>
        <end position="34"/>
    </location>
</feature>
<reference evidence="4 5" key="1">
    <citation type="submission" date="2016-06" db="EMBL/GenBank/DDBJ databases">
        <title>Genome of Rhinopithecus bieti.</title>
        <authorList>
            <person name="Wu"/>
            <person name="C.-I. and Zhang"/>
            <person name="Y."/>
        </authorList>
    </citation>
    <scope>NUCLEOTIDE SEQUENCE</scope>
</reference>
<name>A0A2K6JRC1_RHIBE</name>
<dbReference type="Proteomes" id="UP000233180">
    <property type="component" value="Unassembled WGS sequence"/>
</dbReference>
<reference evidence="4" key="2">
    <citation type="submission" date="2025-08" db="UniProtKB">
        <authorList>
            <consortium name="Ensembl"/>
        </authorList>
    </citation>
    <scope>IDENTIFICATION</scope>
</reference>
<evidence type="ECO:0000256" key="1">
    <source>
        <dbReference type="ARBA" id="ARBA00003358"/>
    </source>
</evidence>
<dbReference type="AlphaFoldDB" id="A0A2K6JRC1"/>
<protein>
    <recommendedName>
        <fullName evidence="6">Leydig cell tumor 10 kDa protein homolog</fullName>
    </recommendedName>
</protein>
<dbReference type="InterPro" id="IPR019034">
    <property type="entry name" value="UPF0390"/>
</dbReference>
<keyword evidence="5" id="KW-1185">Reference proteome</keyword>
<dbReference type="GeneTree" id="ENSGT00390000011740"/>
<comment type="similarity">
    <text evidence="2">Belongs to the UPF0390 family.</text>
</comment>